<proteinExistence type="predicted"/>
<dbReference type="InterPro" id="IPR006935">
    <property type="entry name" value="Helicase/UvrB_N"/>
</dbReference>
<organism evidence="3 4">
    <name type="scientific">Sphingobacterium tabacisoli</name>
    <dbReference type="NCBI Taxonomy" id="2044855"/>
    <lineage>
        <taxon>Bacteria</taxon>
        <taxon>Pseudomonadati</taxon>
        <taxon>Bacteroidota</taxon>
        <taxon>Sphingobacteriia</taxon>
        <taxon>Sphingobacteriales</taxon>
        <taxon>Sphingobacteriaceae</taxon>
        <taxon>Sphingobacterium</taxon>
    </lineage>
</organism>
<dbReference type="Gene3D" id="3.40.50.300">
    <property type="entry name" value="P-loop containing nucleotide triphosphate hydrolases"/>
    <property type="match status" value="2"/>
</dbReference>
<feature type="coiled-coil region" evidence="1">
    <location>
        <begin position="153"/>
        <end position="212"/>
    </location>
</feature>
<dbReference type="InterPro" id="IPR050742">
    <property type="entry name" value="Helicase_Restrict-Modif_Enz"/>
</dbReference>
<dbReference type="SUPFAM" id="SSF52540">
    <property type="entry name" value="P-loop containing nucleoside triphosphate hydrolases"/>
    <property type="match status" value="2"/>
</dbReference>
<dbReference type="Pfam" id="PF04851">
    <property type="entry name" value="ResIII"/>
    <property type="match status" value="1"/>
</dbReference>
<keyword evidence="3" id="KW-0547">Nucleotide-binding</keyword>
<dbReference type="InterPro" id="IPR027417">
    <property type="entry name" value="P-loop_NTPase"/>
</dbReference>
<dbReference type="CDD" id="cd18032">
    <property type="entry name" value="DEXHc_RE_I_III_res"/>
    <property type="match status" value="1"/>
</dbReference>
<dbReference type="GO" id="GO:0004386">
    <property type="term" value="F:helicase activity"/>
    <property type="evidence" value="ECO:0007669"/>
    <property type="project" value="UniProtKB-KW"/>
</dbReference>
<evidence type="ECO:0000313" key="4">
    <source>
        <dbReference type="Proteomes" id="UP001597440"/>
    </source>
</evidence>
<dbReference type="Proteomes" id="UP001597440">
    <property type="component" value="Unassembled WGS sequence"/>
</dbReference>
<dbReference type="SMART" id="SM00487">
    <property type="entry name" value="DEXDc"/>
    <property type="match status" value="1"/>
</dbReference>
<accession>A0ABW5L2U4</accession>
<name>A0ABW5L2U4_9SPHI</name>
<dbReference type="InterPro" id="IPR014001">
    <property type="entry name" value="Helicase_ATP-bd"/>
</dbReference>
<feature type="domain" description="Helicase ATP-binding" evidence="2">
    <location>
        <begin position="390"/>
        <end position="549"/>
    </location>
</feature>
<evidence type="ECO:0000259" key="2">
    <source>
        <dbReference type="PROSITE" id="PS51192"/>
    </source>
</evidence>
<keyword evidence="3" id="KW-0067">ATP-binding</keyword>
<keyword evidence="3" id="KW-0347">Helicase</keyword>
<protein>
    <submittedName>
        <fullName evidence="3">DEAD/DEAH box helicase family protein</fullName>
    </submittedName>
</protein>
<dbReference type="PANTHER" id="PTHR47396:SF1">
    <property type="entry name" value="ATP-DEPENDENT HELICASE IRC3-RELATED"/>
    <property type="match status" value="1"/>
</dbReference>
<dbReference type="InterPro" id="IPR013670">
    <property type="entry name" value="EcoEI_R_C_dom"/>
</dbReference>
<dbReference type="PANTHER" id="PTHR47396">
    <property type="entry name" value="TYPE I RESTRICTION ENZYME ECOKI R PROTEIN"/>
    <property type="match status" value="1"/>
</dbReference>
<dbReference type="Pfam" id="PF08463">
    <property type="entry name" value="EcoEI_R_C"/>
    <property type="match status" value="1"/>
</dbReference>
<dbReference type="RefSeq" id="WP_210353000.1">
    <property type="nucleotide sequence ID" value="NZ_JAEQMU010000001.1"/>
</dbReference>
<dbReference type="Pfam" id="PF13643">
    <property type="entry name" value="DUF4145"/>
    <property type="match status" value="1"/>
</dbReference>
<reference evidence="4" key="1">
    <citation type="journal article" date="2019" name="Int. J. Syst. Evol. Microbiol.">
        <title>The Global Catalogue of Microorganisms (GCM) 10K type strain sequencing project: providing services to taxonomists for standard genome sequencing and annotation.</title>
        <authorList>
            <consortium name="The Broad Institute Genomics Platform"/>
            <consortium name="The Broad Institute Genome Sequencing Center for Infectious Disease"/>
            <person name="Wu L."/>
            <person name="Ma J."/>
        </authorList>
    </citation>
    <scope>NUCLEOTIDE SEQUENCE [LARGE SCALE GENOMIC DNA]</scope>
    <source>
        <strain evidence="4">KCTC 52298</strain>
    </source>
</reference>
<sequence>MASNFEFLAEEFPLIYQEITQAEQNTFTAPRYAAMLCRSTLEISLFWLYENDSDFEMPFDKSINSLLHTDSFKDNIRASVREELNTVRLLGNIASHAGKGNAVKTIKDTEALHALKCMYNFLHWIAKLYAKRFPSDSQFDENLIPRGQVDDINAKKVKELNNSYQEAQKLAEEAYQEKQKAILQNEELRRQLEEIQAQLADRKEEREQVIAELPAPPVLVTELETRRLLIDLYLREAGWDNLQKPRDLEYEVQGMPLSTNPSGRGYVDYVLWDDDAKPLAIVEAKSTLHDSNKGQHQASLYADCLERSTGQRPIIFYSNGYETHIWDDQFYPPRRIYGFYTKKELQTLIKRRETRKDIRKFEVNSGIAGRSYQLEAIQRLSEHFVTSKNDTLRGTNRRALLVMATGSGKTRTAAAIVDMLTKSNWAKRILFLADRNALVTQAKNAFKEHLPNLSAIDLTKEKETGHTRLVFSTYPTMMNLINNQMEGENRDYGVGHFDAIFIDEAHRSIYQKYQSIFDYFDGLLIGLTATPKKELDKNTYSFFQLEDDIPTFAYELDTAVHDGYLVPPRAYSVPIQMVRDGVKYKDLSDQDKQELEEKLGLTEVSDEALQEFEIGSSQINSFLFNEGTVDLLLDHLMTNGLKVASGDKVGKTIIFARNHRHAVFIEERFNKNYPEYGGNFCRVIDNYNDKAQDLLEKFCYDKEELEPQIAISVDMMDTGVDAPSVLNLVFFKPVKSYAKFWQMVGRGTRLRHDLFGPGEDKEYFLIFDYCRNLEFFQENPDGHQANAQRPLSQLLFLEQLHVANLIQENTDANDQDLALAKEYIDDLHAKVAKLDTARYEVRKHLAAVHQYTDRNKWDNLNKSAILTIETELSHLIPYTEDTDEMAKRFDLNSYKLQIAMINRSPRQTPLVQNFMEIGKRLLKKRNVPAVAAKEVTIREMASIDFWQEISLSKVENLRKEIRYLIHLLKEENNIKPIYTKLDDKLLREEIVQYDIIENFKNLQSYKDRVTAFIKKNKHHLVIDKLYKNQKINAFELQQLEQYLIVEALGSKEEFVREFGNQPLGTFIRSVIGLDQEAIQNHFTSFIGEANLSAKQIKFMDTVIRYFVTNGYLETADLMEPPFTELDDSGVIGLFEDNHVHKLIGLIREVNQNADIGA</sequence>
<keyword evidence="4" id="KW-1185">Reference proteome</keyword>
<dbReference type="Gene3D" id="3.90.1570.30">
    <property type="match status" value="1"/>
</dbReference>
<dbReference type="InterPro" id="IPR025285">
    <property type="entry name" value="DUF4145"/>
</dbReference>
<keyword evidence="3" id="KW-0378">Hydrolase</keyword>
<dbReference type="PROSITE" id="PS51192">
    <property type="entry name" value="HELICASE_ATP_BIND_1"/>
    <property type="match status" value="1"/>
</dbReference>
<gene>
    <name evidence="3" type="ORF">ACFSQW_09345</name>
</gene>
<keyword evidence="1" id="KW-0175">Coiled coil</keyword>
<dbReference type="EMBL" id="JBHULD010000014">
    <property type="protein sequence ID" value="MFD2554593.1"/>
    <property type="molecule type" value="Genomic_DNA"/>
</dbReference>
<comment type="caution">
    <text evidence="3">The sequence shown here is derived from an EMBL/GenBank/DDBJ whole genome shotgun (WGS) entry which is preliminary data.</text>
</comment>
<dbReference type="CDD" id="cd18799">
    <property type="entry name" value="SF2_C_EcoAI-like"/>
    <property type="match status" value="1"/>
</dbReference>
<evidence type="ECO:0000313" key="3">
    <source>
        <dbReference type="EMBL" id="MFD2554593.1"/>
    </source>
</evidence>
<evidence type="ECO:0000256" key="1">
    <source>
        <dbReference type="SAM" id="Coils"/>
    </source>
</evidence>